<gene>
    <name evidence="2" type="ORF">EAI_00494</name>
</gene>
<evidence type="ECO:0000313" key="3">
    <source>
        <dbReference type="Proteomes" id="UP000008237"/>
    </source>
</evidence>
<dbReference type="EMBL" id="GL448604">
    <property type="protein sequence ID" value="EFN84077.1"/>
    <property type="molecule type" value="Genomic_DNA"/>
</dbReference>
<keyword evidence="3" id="KW-1185">Reference proteome</keyword>
<name>E2BJL9_HARSA</name>
<dbReference type="STRING" id="610380.E2BJL9"/>
<dbReference type="FunCoup" id="E2BJL9">
    <property type="interactions" value="126"/>
</dbReference>
<dbReference type="AlphaFoldDB" id="E2BJL9"/>
<dbReference type="OMA" id="YEGSWTD"/>
<dbReference type="InParanoid" id="E2BJL9"/>
<keyword evidence="2" id="KW-0346">Stress response</keyword>
<dbReference type="InterPro" id="IPR036873">
    <property type="entry name" value="Rhodanese-like_dom_sf"/>
</dbReference>
<dbReference type="SUPFAM" id="SSF52821">
    <property type="entry name" value="Rhodanese/Cell cycle control phosphatase"/>
    <property type="match status" value="1"/>
</dbReference>
<dbReference type="Gene3D" id="3.40.250.10">
    <property type="entry name" value="Rhodanese-like domain"/>
    <property type="match status" value="1"/>
</dbReference>
<dbReference type="SMART" id="SM00450">
    <property type="entry name" value="RHOD"/>
    <property type="match status" value="1"/>
</dbReference>
<accession>E2BJL9</accession>
<dbReference type="PROSITE" id="PS50206">
    <property type="entry name" value="RHODANESE_3"/>
    <property type="match status" value="1"/>
</dbReference>
<proteinExistence type="predicted"/>
<dbReference type="OrthoDB" id="566238at2759"/>
<dbReference type="KEGG" id="hst:105183550"/>
<organism evidence="3">
    <name type="scientific">Harpegnathos saltator</name>
    <name type="common">Jerdon's jumping ant</name>
    <dbReference type="NCBI Taxonomy" id="610380"/>
    <lineage>
        <taxon>Eukaryota</taxon>
        <taxon>Metazoa</taxon>
        <taxon>Ecdysozoa</taxon>
        <taxon>Arthropoda</taxon>
        <taxon>Hexapoda</taxon>
        <taxon>Insecta</taxon>
        <taxon>Pterygota</taxon>
        <taxon>Neoptera</taxon>
        <taxon>Endopterygota</taxon>
        <taxon>Hymenoptera</taxon>
        <taxon>Apocrita</taxon>
        <taxon>Aculeata</taxon>
        <taxon>Formicoidea</taxon>
        <taxon>Formicidae</taxon>
        <taxon>Ponerinae</taxon>
        <taxon>Ponerini</taxon>
        <taxon>Harpegnathos</taxon>
    </lineage>
</organism>
<evidence type="ECO:0000259" key="1">
    <source>
        <dbReference type="PROSITE" id="PS50206"/>
    </source>
</evidence>
<evidence type="ECO:0000313" key="2">
    <source>
        <dbReference type="EMBL" id="EFN84077.1"/>
    </source>
</evidence>
<dbReference type="Pfam" id="PF00581">
    <property type="entry name" value="Rhodanese"/>
    <property type="match status" value="1"/>
</dbReference>
<dbReference type="InterPro" id="IPR001763">
    <property type="entry name" value="Rhodanese-like_dom"/>
</dbReference>
<sequence>MSRQDEKFNINYEQLLEAQKDNSILIIDVREQSEINETGKLPGSIHVPMDNVSNTLQNLSEEDFMERYGKSKPTKLTKIIFSCRSGKRSGMVQQEMQKLGYNVYNYTGGWMDWENKQKA</sequence>
<feature type="domain" description="Rhodanese" evidence="1">
    <location>
        <begin position="20"/>
        <end position="118"/>
    </location>
</feature>
<dbReference type="Proteomes" id="UP000008237">
    <property type="component" value="Unassembled WGS sequence"/>
</dbReference>
<protein>
    <submittedName>
        <fullName evidence="2">Heat shock protein 67B2</fullName>
    </submittedName>
</protein>
<dbReference type="PANTHER" id="PTHR44086">
    <property type="entry name" value="THIOSULFATE SULFURTRANSFERASE RDL2, MITOCHONDRIAL-RELATED"/>
    <property type="match status" value="1"/>
</dbReference>
<dbReference type="PANTHER" id="PTHR44086:SF10">
    <property type="entry name" value="THIOSULFATE SULFURTRANSFERASE_RHODANESE-LIKE DOMAIN-CONTAINING PROTEIN 3"/>
    <property type="match status" value="1"/>
</dbReference>
<reference evidence="2 3" key="1">
    <citation type="journal article" date="2010" name="Science">
        <title>Genomic comparison of the ants Camponotus floridanus and Harpegnathos saltator.</title>
        <authorList>
            <person name="Bonasio R."/>
            <person name="Zhang G."/>
            <person name="Ye C."/>
            <person name="Mutti N.S."/>
            <person name="Fang X."/>
            <person name="Qin N."/>
            <person name="Donahue G."/>
            <person name="Yang P."/>
            <person name="Li Q."/>
            <person name="Li C."/>
            <person name="Zhang P."/>
            <person name="Huang Z."/>
            <person name="Berger S.L."/>
            <person name="Reinberg D."/>
            <person name="Wang J."/>
            <person name="Liebig J."/>
        </authorList>
    </citation>
    <scope>NUCLEOTIDE SEQUENCE [LARGE SCALE GENOMIC DNA]</scope>
    <source>
        <strain evidence="2 3">R22 G/1</strain>
    </source>
</reference>